<organism evidence="2 3">
    <name type="scientific">Thermotalea metallivorans</name>
    <dbReference type="NCBI Taxonomy" id="520762"/>
    <lineage>
        <taxon>Bacteria</taxon>
        <taxon>Bacillati</taxon>
        <taxon>Bacillota</taxon>
        <taxon>Clostridia</taxon>
        <taxon>Peptostreptococcales</taxon>
        <taxon>Thermotaleaceae</taxon>
        <taxon>Thermotalea</taxon>
    </lineage>
</organism>
<evidence type="ECO:0000313" key="3">
    <source>
        <dbReference type="Proteomes" id="UP000070456"/>
    </source>
</evidence>
<dbReference type="AlphaFoldDB" id="A0A140LCL1"/>
<comment type="caution">
    <text evidence="2">The sequence shown here is derived from an EMBL/GenBank/DDBJ whole genome shotgun (WGS) entry which is preliminary data.</text>
</comment>
<dbReference type="InterPro" id="IPR000327">
    <property type="entry name" value="POU_dom"/>
</dbReference>
<protein>
    <recommendedName>
        <fullName evidence="1">POU-specific domain-containing protein</fullName>
    </recommendedName>
</protein>
<dbReference type="PROSITE" id="PS51179">
    <property type="entry name" value="POU_3"/>
    <property type="match status" value="1"/>
</dbReference>
<keyword evidence="3" id="KW-1185">Reference proteome</keyword>
<dbReference type="RefSeq" id="WP_068554303.1">
    <property type="nucleotide sequence ID" value="NZ_LOEE01000006.1"/>
</dbReference>
<evidence type="ECO:0000259" key="1">
    <source>
        <dbReference type="PROSITE" id="PS51179"/>
    </source>
</evidence>
<dbReference type="EMBL" id="LOEE01000006">
    <property type="protein sequence ID" value="KXG78286.1"/>
    <property type="molecule type" value="Genomic_DNA"/>
</dbReference>
<dbReference type="STRING" id="520762.AN619_02610"/>
<dbReference type="Proteomes" id="UP000070456">
    <property type="component" value="Unassembled WGS sequence"/>
</dbReference>
<name>A0A140LCL1_9FIRM</name>
<sequence length="65" mass="7551">MAKKKNGNSEAIEKSEVTFSKEQILRSKTIPHSRDILNVVLKDDMRYSLSEVDKAVQKFKEKRVK</sequence>
<accession>A0A140LCL1</accession>
<dbReference type="OrthoDB" id="2740092at2"/>
<proteinExistence type="predicted"/>
<reference evidence="2 3" key="1">
    <citation type="submission" date="2015-12" db="EMBL/GenBank/DDBJ databases">
        <title>Draft genome sequence of the thermoanaerobe Thermotalea metallivorans, an isolate from the runoff channel of the Great Artesian Basin, Australia.</title>
        <authorList>
            <person name="Patel B.K."/>
        </authorList>
    </citation>
    <scope>NUCLEOTIDE SEQUENCE [LARGE SCALE GENOMIC DNA]</scope>
    <source>
        <strain evidence="2 3">B2-1</strain>
    </source>
</reference>
<evidence type="ECO:0000313" key="2">
    <source>
        <dbReference type="EMBL" id="KXG78286.1"/>
    </source>
</evidence>
<gene>
    <name evidence="2" type="ORF">AN619_02610</name>
</gene>
<dbReference type="GO" id="GO:0003700">
    <property type="term" value="F:DNA-binding transcription factor activity"/>
    <property type="evidence" value="ECO:0007669"/>
    <property type="project" value="InterPro"/>
</dbReference>
<feature type="domain" description="POU-specific" evidence="1">
    <location>
        <begin position="44"/>
        <end position="65"/>
    </location>
</feature>